<dbReference type="Gene3D" id="1.25.40.10">
    <property type="entry name" value="Tetratricopeptide repeat domain"/>
    <property type="match status" value="1"/>
</dbReference>
<dbReference type="EMBL" id="CBTN010000025">
    <property type="protein sequence ID" value="CDH54821.1"/>
    <property type="molecule type" value="Genomic_DNA"/>
</dbReference>
<dbReference type="AlphaFoldDB" id="A0A068S0P1"/>
<dbReference type="VEuPathDB" id="FungiDB:LCOR_06038.1"/>
<protein>
    <submittedName>
        <fullName evidence="1">Uncharacterized protein</fullName>
    </submittedName>
</protein>
<evidence type="ECO:0000313" key="1">
    <source>
        <dbReference type="EMBL" id="CDH54821.1"/>
    </source>
</evidence>
<dbReference type="Proteomes" id="UP000027586">
    <property type="component" value="Unassembled WGS sequence"/>
</dbReference>
<evidence type="ECO:0000313" key="2">
    <source>
        <dbReference type="Proteomes" id="UP000027586"/>
    </source>
</evidence>
<accession>A0A068S0P1</accession>
<organism evidence="1 2">
    <name type="scientific">Lichtheimia corymbifera JMRC:FSU:9682</name>
    <dbReference type="NCBI Taxonomy" id="1263082"/>
    <lineage>
        <taxon>Eukaryota</taxon>
        <taxon>Fungi</taxon>
        <taxon>Fungi incertae sedis</taxon>
        <taxon>Mucoromycota</taxon>
        <taxon>Mucoromycotina</taxon>
        <taxon>Mucoromycetes</taxon>
        <taxon>Mucorales</taxon>
        <taxon>Lichtheimiaceae</taxon>
        <taxon>Lichtheimia</taxon>
    </lineage>
</organism>
<comment type="caution">
    <text evidence="1">The sequence shown here is derived from an EMBL/GenBank/DDBJ whole genome shotgun (WGS) entry which is preliminary data.</text>
</comment>
<keyword evidence="2" id="KW-1185">Reference proteome</keyword>
<dbReference type="InterPro" id="IPR011990">
    <property type="entry name" value="TPR-like_helical_dom_sf"/>
</dbReference>
<reference evidence="1" key="1">
    <citation type="submission" date="2013-08" db="EMBL/GenBank/DDBJ databases">
        <title>Gene expansion shapes genome architecture in the human pathogen Lichtheimia corymbifera: an evolutionary genomics analysis in the ancient terrestrial Mucorales (Mucoromycotina).</title>
        <authorList>
            <person name="Schwartze V.U."/>
            <person name="Winter S."/>
            <person name="Shelest E."/>
            <person name="Marcet-Houben M."/>
            <person name="Horn F."/>
            <person name="Wehner S."/>
            <person name="Hoffmann K."/>
            <person name="Riege K."/>
            <person name="Sammeth M."/>
            <person name="Nowrousian M."/>
            <person name="Valiante V."/>
            <person name="Linde J."/>
            <person name="Jacobsen I.D."/>
            <person name="Marz M."/>
            <person name="Brakhage A.A."/>
            <person name="Gabaldon T."/>
            <person name="Bocker S."/>
            <person name="Voigt K."/>
        </authorList>
    </citation>
    <scope>NUCLEOTIDE SEQUENCE [LARGE SCALE GENOMIC DNA]</scope>
    <source>
        <strain evidence="1">FSU 9682</strain>
    </source>
</reference>
<name>A0A068S0P1_9FUNG</name>
<gene>
    <name evidence="1" type="ORF">LCOR_06038.1</name>
</gene>
<proteinExistence type="predicted"/>
<sequence length="106" mass="11658">MQNIGWSELMKNSNLTAEHGNGGNRIATATQTLQQTAHQFVKVLNERARLLANSAQFDTALYDAAAIRAIFSWSGFGYLCTGDVYCQQGRYAAAISIYDQGFEEVS</sequence>
<dbReference type="OrthoDB" id="2286291at2759"/>
<dbReference type="SUPFAM" id="SSF48452">
    <property type="entry name" value="TPR-like"/>
    <property type="match status" value="1"/>
</dbReference>